<feature type="region of interest" description="Disordered" evidence="1">
    <location>
        <begin position="676"/>
        <end position="700"/>
    </location>
</feature>
<dbReference type="InterPro" id="IPR027417">
    <property type="entry name" value="P-loop_NTPase"/>
</dbReference>
<evidence type="ECO:0000313" key="3">
    <source>
        <dbReference type="Proteomes" id="UP000317940"/>
    </source>
</evidence>
<feature type="compositionally biased region" description="Basic and acidic residues" evidence="1">
    <location>
        <begin position="683"/>
        <end position="692"/>
    </location>
</feature>
<dbReference type="Proteomes" id="UP000317940">
    <property type="component" value="Unassembled WGS sequence"/>
</dbReference>
<reference evidence="2 3" key="1">
    <citation type="submission" date="2019-06" db="EMBL/GenBank/DDBJ databases">
        <title>Sequencing the genomes of 1000 actinobacteria strains.</title>
        <authorList>
            <person name="Klenk H.-P."/>
        </authorList>
    </citation>
    <scope>NUCLEOTIDE SEQUENCE [LARGE SCALE GENOMIC DNA]</scope>
    <source>
        <strain evidence="2 3">DSM 44826</strain>
    </source>
</reference>
<evidence type="ECO:0000313" key="2">
    <source>
        <dbReference type="EMBL" id="TWF71774.1"/>
    </source>
</evidence>
<evidence type="ECO:0008006" key="4">
    <source>
        <dbReference type="Google" id="ProtNLM"/>
    </source>
</evidence>
<gene>
    <name evidence="2" type="ORF">FHX73_18145</name>
</gene>
<name>A0A561SAD9_9ACTN</name>
<dbReference type="Gene3D" id="3.40.50.300">
    <property type="entry name" value="P-loop containing nucleotide triphosphate hydrolases"/>
    <property type="match status" value="1"/>
</dbReference>
<dbReference type="AlphaFoldDB" id="A0A561SAD9"/>
<proteinExistence type="predicted"/>
<protein>
    <recommendedName>
        <fullName evidence="4">Phage terminase large subunit-like protein</fullName>
    </recommendedName>
</protein>
<sequence>MPTPTTDRRSPITAFGPADIHHLFIGIDIPDPITFVVSPDYLDRPNLYPRQATLLKAFFLREDLFTPYDYEVLEEWDQAYFTGLRAKERAQAETDEHGEPLDTVKVDVSGSPRLLERMRAAKALGYQWFREILLVMGRRAGKGHISALAMAYVLWTYMAKGDPQEHYGVDRDKKLACLIFAGKREQAKANLWRDLVNVITGAPCFAPYIANSLGEKLSVYAPHDFVRMDEMAQRGITTALDMATFEILPKESTLMAGRGPASFIMGFDEMAHVVASGANRSAEEVYTASTPSLDQFKKDGFLIEPSSPWQMTGQFYDNYTRAVELNPDGTPAYPAMMMIQLASWDIYLDWQIAHELPLLPADFQGDNGEYTNGGHPGFKKLKGAIQEYDDQMRKLEQAEPDTFRVERRSQWATVMDAYLDVLKVERVFGPWYGRPDRFGPALITPTTQGILSYTYKGHADPSSVNCRFGIACAHIEYDDGGRPHVVFDKIHHFDPADFPEHTIDYDQVDDWIWDEILVPFQPEEFTFDQYNSVSSIQKLTKKVARARLPKTTTVFERTANATWNWKVAEAFKSAINMELVHAPEYEQAELELKFLQKGNGNKVDHPTIGPVQTKDIADAMMITTYALIGSWIEGYKEMLGGGPAAALQGGLHGHSMRAANPTATDRNSQETINALRSFSRTRMGRDRLDNPSRGRVGRRR</sequence>
<comment type="caution">
    <text evidence="2">The sequence shown here is derived from an EMBL/GenBank/DDBJ whole genome shotgun (WGS) entry which is preliminary data.</text>
</comment>
<organism evidence="2 3">
    <name type="scientific">Kitasatospora viridis</name>
    <dbReference type="NCBI Taxonomy" id="281105"/>
    <lineage>
        <taxon>Bacteria</taxon>
        <taxon>Bacillati</taxon>
        <taxon>Actinomycetota</taxon>
        <taxon>Actinomycetes</taxon>
        <taxon>Kitasatosporales</taxon>
        <taxon>Streptomycetaceae</taxon>
        <taxon>Kitasatospora</taxon>
    </lineage>
</organism>
<dbReference type="RefSeq" id="WP_170305341.1">
    <property type="nucleotide sequence ID" value="NZ_BAAAMZ010000022.1"/>
</dbReference>
<evidence type="ECO:0000256" key="1">
    <source>
        <dbReference type="SAM" id="MobiDB-lite"/>
    </source>
</evidence>
<accession>A0A561SAD9</accession>
<keyword evidence="3" id="KW-1185">Reference proteome</keyword>
<dbReference type="EMBL" id="VIWT01000008">
    <property type="protein sequence ID" value="TWF71774.1"/>
    <property type="molecule type" value="Genomic_DNA"/>
</dbReference>